<dbReference type="InterPro" id="IPR050188">
    <property type="entry name" value="RluA_PseudoU_synthase"/>
</dbReference>
<comment type="caution">
    <text evidence="6">The sequence shown here is derived from an EMBL/GenBank/DDBJ whole genome shotgun (WGS) entry which is preliminary data.</text>
</comment>
<dbReference type="Gene3D" id="3.30.2350.10">
    <property type="entry name" value="Pseudouridine synthase"/>
    <property type="match status" value="1"/>
</dbReference>
<keyword evidence="3" id="KW-0694">RNA-binding</keyword>
<dbReference type="EC" id="5.4.99.-" evidence="5"/>
<dbReference type="InterPro" id="IPR002942">
    <property type="entry name" value="S4_RNA-bd"/>
</dbReference>
<dbReference type="PROSITE" id="PS50889">
    <property type="entry name" value="S4"/>
    <property type="match status" value="1"/>
</dbReference>
<dbReference type="InterPro" id="IPR006145">
    <property type="entry name" value="PsdUridine_synth_RsuA/RluA"/>
</dbReference>
<comment type="similarity">
    <text evidence="2 5">Belongs to the pseudouridine synthase RluA family.</text>
</comment>
<dbReference type="Pfam" id="PF00849">
    <property type="entry name" value="PseudoU_synth_2"/>
    <property type="match status" value="1"/>
</dbReference>
<comment type="function">
    <text evidence="5">Responsible for synthesis of pseudouridine from uracil.</text>
</comment>
<dbReference type="PROSITE" id="PS01129">
    <property type="entry name" value="PSI_RLU"/>
    <property type="match status" value="1"/>
</dbReference>
<dbReference type="InterPro" id="IPR006224">
    <property type="entry name" value="PsdUridine_synth_RluA-like_CS"/>
</dbReference>
<evidence type="ECO:0000256" key="2">
    <source>
        <dbReference type="ARBA" id="ARBA00010876"/>
    </source>
</evidence>
<dbReference type="Proteomes" id="UP000283745">
    <property type="component" value="Unassembled WGS sequence"/>
</dbReference>
<dbReference type="EMBL" id="QSKF01000001">
    <property type="protein sequence ID" value="RHE41816.1"/>
    <property type="molecule type" value="Genomic_DNA"/>
</dbReference>
<dbReference type="Gene3D" id="3.10.290.10">
    <property type="entry name" value="RNA-binding S4 domain"/>
    <property type="match status" value="1"/>
</dbReference>
<keyword evidence="4 5" id="KW-0413">Isomerase</keyword>
<evidence type="ECO:0000313" key="7">
    <source>
        <dbReference type="Proteomes" id="UP000283745"/>
    </source>
</evidence>
<dbReference type="SUPFAM" id="SSF55174">
    <property type="entry name" value="Alpha-L RNA-binding motif"/>
    <property type="match status" value="1"/>
</dbReference>
<dbReference type="Pfam" id="PF01479">
    <property type="entry name" value="S4"/>
    <property type="match status" value="1"/>
</dbReference>
<evidence type="ECO:0000256" key="4">
    <source>
        <dbReference type="ARBA" id="ARBA00023235"/>
    </source>
</evidence>
<name>A0A414ELT4_9FIRM</name>
<reference evidence="6 7" key="1">
    <citation type="submission" date="2018-08" db="EMBL/GenBank/DDBJ databases">
        <title>A genome reference for cultivated species of the human gut microbiota.</title>
        <authorList>
            <person name="Zou Y."/>
            <person name="Xue W."/>
            <person name="Luo G."/>
        </authorList>
    </citation>
    <scope>NUCLEOTIDE SEQUENCE [LARGE SCALE GENOMIC DNA]</scope>
    <source>
        <strain evidence="6 7">AM28-23</strain>
    </source>
</reference>
<dbReference type="PANTHER" id="PTHR21600:SF44">
    <property type="entry name" value="RIBOSOMAL LARGE SUBUNIT PSEUDOURIDINE SYNTHASE D"/>
    <property type="match status" value="1"/>
</dbReference>
<dbReference type="FunFam" id="3.30.2350.10:FF:000006">
    <property type="entry name" value="Pseudouridine synthase"/>
    <property type="match status" value="1"/>
</dbReference>
<organism evidence="6 7">
    <name type="scientific">Blautia obeum</name>
    <dbReference type="NCBI Taxonomy" id="40520"/>
    <lineage>
        <taxon>Bacteria</taxon>
        <taxon>Bacillati</taxon>
        <taxon>Bacillota</taxon>
        <taxon>Clostridia</taxon>
        <taxon>Lachnospirales</taxon>
        <taxon>Lachnospiraceae</taxon>
        <taxon>Blautia</taxon>
    </lineage>
</organism>
<dbReference type="InterPro" id="IPR006225">
    <property type="entry name" value="PsdUridine_synth_RluC/D"/>
</dbReference>
<dbReference type="InterPro" id="IPR036986">
    <property type="entry name" value="S4_RNA-bd_sf"/>
</dbReference>
<dbReference type="GO" id="GO:0000455">
    <property type="term" value="P:enzyme-directed rRNA pseudouridine synthesis"/>
    <property type="evidence" value="ECO:0007669"/>
    <property type="project" value="TreeGrafter"/>
</dbReference>
<evidence type="ECO:0000256" key="3">
    <source>
        <dbReference type="ARBA" id="ARBA00022884"/>
    </source>
</evidence>
<proteinExistence type="inferred from homology"/>
<gene>
    <name evidence="6" type="ORF">DW740_00405</name>
</gene>
<evidence type="ECO:0000256" key="5">
    <source>
        <dbReference type="RuleBase" id="RU362028"/>
    </source>
</evidence>
<dbReference type="CDD" id="cd02869">
    <property type="entry name" value="PseudoU_synth_RluA_like"/>
    <property type="match status" value="1"/>
</dbReference>
<dbReference type="RefSeq" id="WP_118039729.1">
    <property type="nucleotide sequence ID" value="NZ_CABJFK010000001.1"/>
</dbReference>
<accession>A0A414ELT4</accession>
<dbReference type="AlphaFoldDB" id="A0A414ELT4"/>
<dbReference type="GO" id="GO:0003723">
    <property type="term" value="F:RNA binding"/>
    <property type="evidence" value="ECO:0007669"/>
    <property type="project" value="UniProtKB-KW"/>
</dbReference>
<dbReference type="GO" id="GO:0120159">
    <property type="term" value="F:rRNA pseudouridine synthase activity"/>
    <property type="evidence" value="ECO:0007669"/>
    <property type="project" value="UniProtKB-ARBA"/>
</dbReference>
<comment type="catalytic activity">
    <reaction evidence="1 5">
        <text>a uridine in RNA = a pseudouridine in RNA</text>
        <dbReference type="Rhea" id="RHEA:48348"/>
        <dbReference type="Rhea" id="RHEA-COMP:12068"/>
        <dbReference type="Rhea" id="RHEA-COMP:12069"/>
        <dbReference type="ChEBI" id="CHEBI:65314"/>
        <dbReference type="ChEBI" id="CHEBI:65315"/>
    </reaction>
</comment>
<dbReference type="CDD" id="cd00165">
    <property type="entry name" value="S4"/>
    <property type="match status" value="1"/>
</dbReference>
<dbReference type="NCBIfam" id="TIGR00005">
    <property type="entry name" value="rluA_subfam"/>
    <property type="match status" value="1"/>
</dbReference>
<protein>
    <recommendedName>
        <fullName evidence="5">Pseudouridine synthase</fullName>
        <ecNumber evidence="5">5.4.99.-</ecNumber>
    </recommendedName>
</protein>
<evidence type="ECO:0000256" key="1">
    <source>
        <dbReference type="ARBA" id="ARBA00000073"/>
    </source>
</evidence>
<dbReference type="PANTHER" id="PTHR21600">
    <property type="entry name" value="MITOCHONDRIAL RNA PSEUDOURIDINE SYNTHASE"/>
    <property type="match status" value="1"/>
</dbReference>
<evidence type="ECO:0000313" key="6">
    <source>
        <dbReference type="EMBL" id="RHE41816.1"/>
    </source>
</evidence>
<dbReference type="SUPFAM" id="SSF55120">
    <property type="entry name" value="Pseudouridine synthase"/>
    <property type="match status" value="1"/>
</dbReference>
<dbReference type="SMART" id="SM00363">
    <property type="entry name" value="S4"/>
    <property type="match status" value="1"/>
</dbReference>
<sequence>METLEFNVDASANNIRIDRYLADQCPEHSRSYIQKLLKEEQVLVNGRIIKANYKTQSGDYIEFHIPDPEVPDILPENIPLDILYEDDYVLVVNKPKDMVVHPSAGHTSGTLVNAVMAHCGEHLSGINGVLRPGIVHRIDKDTTGALLICKDDVVHRDLAEQLKKHSIKRRYRAVVQGNLKENEGTVNAPVGRHPTDRKKMAINHKNGKEAITHYKVLERFGQATYIECRLETGRTHQIRVHMASLGHPLLGDTVYGSSKNPYHLQGQALHAMILGFVHPITGEYLEFEAPLPEYFSKLLEKLRK</sequence>
<dbReference type="InterPro" id="IPR020103">
    <property type="entry name" value="PsdUridine_synth_cat_dom_sf"/>
</dbReference>